<sequence>MVVAASALPSGVLLHLSLSSSSSAGIRAVVRMRQPQGQGQGQRQQRRRGDSATNLAWVVRQDKEFIAKMLEPAAAPLSRLRHQVSKVLENFFWFRFLEEEGVAQWTPPSWPTPSYPGLSGMDLVLADIEALMLYANYPRYISKALSVSLPETYDPQTVEHYFRFRPHILAVRIFEVFCSFASAAIRSRASRNTVNRHHGEEGDDVDASQYFMGQLLKESMLNLGPTFIKVGQSLSTRPDIIGSGIAKALSELYDRVPPFPRPIAMKIIEDELGCSVEHAFSYVSDETVAAASFGQVYRGCTHDGCAVAIKVQRPGLLHAVQLDIYILRLGLGIIRKIARRKSDPRLYADELGKGFVGELDYRLEASNAIEFKEAHANYPFISVPKVFRHLTGKKVLTMEWLAGENPRDLLTLSRRSARDSSNYMKQSDARKRVLDLVNKGVEATLVQLLDTGILHADLHPGNLRYTSEGNIGFLDFGLLSRMQKKHQVAMLGSIVHIVNGDWGALVQDLTEMDVVPPSTNIRRVTMDLEEALGGVALKEGIPDVKFSKVLGKIWSIAFQYHFSMPPYYVLVLRSLASFEGLAVASDQDFKSFRAAYPYVVQKLLYNNSAATRRILYSVIFNKRREFQWQKISLFLKMGSSRGGGIKIGTGPNSIHHRDAIFDVAELILKLLPSKDGVVLRRILMDGDASSLARAMVSDKAAFVRQHVGRALADVIYLWMTGVMTRRGVLTEYKGNLLIETHDTFSGSFSPLLIATMRDRRVKVIVYRVVNIIRHNPMLLLRVCWTAIVVCLSSSALALHRLLVRFLEKYVTSSLPFPHRLFAAVTV</sequence>
<dbReference type="GO" id="GO:0005524">
    <property type="term" value="F:ATP binding"/>
    <property type="evidence" value="ECO:0007669"/>
    <property type="project" value="InterPro"/>
</dbReference>
<dbReference type="EMBL" id="LR746264">
    <property type="protein sequence ID" value="CAA7389907.1"/>
    <property type="molecule type" value="Genomic_DNA"/>
</dbReference>
<dbReference type="Gene3D" id="1.10.510.10">
    <property type="entry name" value="Transferase(Phosphotransferase) domain 1"/>
    <property type="match status" value="1"/>
</dbReference>
<accession>A0A7I8K0I3</accession>
<dbReference type="AlphaFoldDB" id="A0A7I8K0I3"/>
<name>A0A7I8K0I3_SPIIN</name>
<evidence type="ECO:0000313" key="6">
    <source>
        <dbReference type="Proteomes" id="UP000663760"/>
    </source>
</evidence>
<dbReference type="Pfam" id="PF03109">
    <property type="entry name" value="ABC1"/>
    <property type="match status" value="1"/>
</dbReference>
<dbReference type="CDD" id="cd05121">
    <property type="entry name" value="ABC1_ADCK3-like"/>
    <property type="match status" value="1"/>
</dbReference>
<dbReference type="InterPro" id="IPR011009">
    <property type="entry name" value="Kinase-like_dom_sf"/>
</dbReference>
<dbReference type="Proteomes" id="UP000663760">
    <property type="component" value="Chromosome 1"/>
</dbReference>
<feature type="chain" id="PRO_5029770799" description="Protein kinase domain-containing protein" evidence="3">
    <location>
        <begin position="24"/>
        <end position="826"/>
    </location>
</feature>
<dbReference type="InterPro" id="IPR000719">
    <property type="entry name" value="Prot_kinase_dom"/>
</dbReference>
<feature type="domain" description="Protein kinase" evidence="4">
    <location>
        <begin position="282"/>
        <end position="627"/>
    </location>
</feature>
<keyword evidence="6" id="KW-1185">Reference proteome</keyword>
<evidence type="ECO:0000256" key="2">
    <source>
        <dbReference type="SAM" id="MobiDB-lite"/>
    </source>
</evidence>
<protein>
    <recommendedName>
        <fullName evidence="4">Protein kinase domain-containing protein</fullName>
    </recommendedName>
</protein>
<evidence type="ECO:0000256" key="3">
    <source>
        <dbReference type="SAM" id="SignalP"/>
    </source>
</evidence>
<keyword evidence="3" id="KW-0732">Signal</keyword>
<dbReference type="SUPFAM" id="SSF56112">
    <property type="entry name" value="Protein kinase-like (PK-like)"/>
    <property type="match status" value="1"/>
</dbReference>
<comment type="similarity">
    <text evidence="1">Belongs to the protein kinase superfamily. ADCK protein kinase family.</text>
</comment>
<reference evidence="5" key="1">
    <citation type="submission" date="2020-02" db="EMBL/GenBank/DDBJ databases">
        <authorList>
            <person name="Scholz U."/>
            <person name="Mascher M."/>
            <person name="Fiebig A."/>
        </authorList>
    </citation>
    <scope>NUCLEOTIDE SEQUENCE</scope>
</reference>
<dbReference type="InterPro" id="IPR004147">
    <property type="entry name" value="ABC1_dom"/>
</dbReference>
<feature type="region of interest" description="Disordered" evidence="2">
    <location>
        <begin position="32"/>
        <end position="51"/>
    </location>
</feature>
<dbReference type="PANTHER" id="PTHR10566:SF123">
    <property type="entry name" value="PROTEIN KINASE SUPERFAMILY PROTEIN"/>
    <property type="match status" value="1"/>
</dbReference>
<dbReference type="PROSITE" id="PS50011">
    <property type="entry name" value="PROTEIN_KINASE_DOM"/>
    <property type="match status" value="1"/>
</dbReference>
<feature type="signal peptide" evidence="3">
    <location>
        <begin position="1"/>
        <end position="23"/>
    </location>
</feature>
<evidence type="ECO:0000313" key="5">
    <source>
        <dbReference type="EMBL" id="CAA7389907.1"/>
    </source>
</evidence>
<proteinExistence type="inferred from homology"/>
<dbReference type="InterPro" id="IPR050154">
    <property type="entry name" value="UbiB_kinase"/>
</dbReference>
<evidence type="ECO:0000259" key="4">
    <source>
        <dbReference type="PROSITE" id="PS50011"/>
    </source>
</evidence>
<dbReference type="OrthoDB" id="427480at2759"/>
<evidence type="ECO:0000256" key="1">
    <source>
        <dbReference type="ARBA" id="ARBA00009670"/>
    </source>
</evidence>
<gene>
    <name evidence="5" type="ORF">SI8410_01001878</name>
</gene>
<organism evidence="5 6">
    <name type="scientific">Spirodela intermedia</name>
    <name type="common">Intermediate duckweed</name>
    <dbReference type="NCBI Taxonomy" id="51605"/>
    <lineage>
        <taxon>Eukaryota</taxon>
        <taxon>Viridiplantae</taxon>
        <taxon>Streptophyta</taxon>
        <taxon>Embryophyta</taxon>
        <taxon>Tracheophyta</taxon>
        <taxon>Spermatophyta</taxon>
        <taxon>Magnoliopsida</taxon>
        <taxon>Liliopsida</taxon>
        <taxon>Araceae</taxon>
        <taxon>Lemnoideae</taxon>
        <taxon>Spirodela</taxon>
    </lineage>
</organism>
<dbReference type="PANTHER" id="PTHR10566">
    <property type="entry name" value="CHAPERONE-ACTIVITY OF BC1 COMPLEX CABC1 -RELATED"/>
    <property type="match status" value="1"/>
</dbReference>
<feature type="compositionally biased region" description="Low complexity" evidence="2">
    <location>
        <begin position="33"/>
        <end position="43"/>
    </location>
</feature>
<dbReference type="GO" id="GO:0004672">
    <property type="term" value="F:protein kinase activity"/>
    <property type="evidence" value="ECO:0007669"/>
    <property type="project" value="InterPro"/>
</dbReference>